<reference evidence="1" key="1">
    <citation type="submission" date="2021-06" db="EMBL/GenBank/DDBJ databases">
        <authorList>
            <person name="Kallberg Y."/>
            <person name="Tangrot J."/>
            <person name="Rosling A."/>
        </authorList>
    </citation>
    <scope>NUCLEOTIDE SEQUENCE</scope>
    <source>
        <strain evidence="1">MA461A</strain>
    </source>
</reference>
<keyword evidence="2" id="KW-1185">Reference proteome</keyword>
<comment type="caution">
    <text evidence="1">The sequence shown here is derived from an EMBL/GenBank/DDBJ whole genome shotgun (WGS) entry which is preliminary data.</text>
</comment>
<accession>A0ACA9KSE9</accession>
<protein>
    <submittedName>
        <fullName evidence="1">13812_t:CDS:1</fullName>
    </submittedName>
</protein>
<evidence type="ECO:0000313" key="2">
    <source>
        <dbReference type="Proteomes" id="UP000789920"/>
    </source>
</evidence>
<feature type="non-terminal residue" evidence="1">
    <location>
        <position position="1"/>
    </location>
</feature>
<evidence type="ECO:0000313" key="1">
    <source>
        <dbReference type="EMBL" id="CAG8486793.1"/>
    </source>
</evidence>
<sequence>FEKFCASSGYLNSLTELNDLKQIEKEIIEYISDMKKKDGGKYKANSIKQAHPKIDRSNSVNLLYRIFICLSILLAMHDGEHYQLKVNQFKIDRQGGLQFFHYTSKNNQRGLQKGQAQVILILVNAVGPYDDIKFYLSKQPSLADSEFYLQLNSDWMESGIWYKKNHVGKNKLMNFMRKIGCITQIDIPIELLTNYSGQKTAAQCLQDRDIPEQAIMQLTGHKSVQGIHAYKQVNEDQQLNTINTLINITNGNEKILSNTIFNNCSFTNITFNIQK</sequence>
<name>A0ACA9KSE9_9GLOM</name>
<organism evidence="1 2">
    <name type="scientific">Racocetra persica</name>
    <dbReference type="NCBI Taxonomy" id="160502"/>
    <lineage>
        <taxon>Eukaryota</taxon>
        <taxon>Fungi</taxon>
        <taxon>Fungi incertae sedis</taxon>
        <taxon>Mucoromycota</taxon>
        <taxon>Glomeromycotina</taxon>
        <taxon>Glomeromycetes</taxon>
        <taxon>Diversisporales</taxon>
        <taxon>Gigasporaceae</taxon>
        <taxon>Racocetra</taxon>
    </lineage>
</organism>
<dbReference type="Proteomes" id="UP000789920">
    <property type="component" value="Unassembled WGS sequence"/>
</dbReference>
<proteinExistence type="predicted"/>
<dbReference type="EMBL" id="CAJVQC010001071">
    <property type="protein sequence ID" value="CAG8486793.1"/>
    <property type="molecule type" value="Genomic_DNA"/>
</dbReference>
<gene>
    <name evidence="1" type="ORF">RPERSI_LOCUS1218</name>
</gene>